<feature type="domain" description="4Fe-4S Mo/W bis-MGD-type" evidence="6">
    <location>
        <begin position="23"/>
        <end position="80"/>
    </location>
</feature>
<keyword evidence="3" id="KW-0408">Iron</keyword>
<keyword evidence="4" id="KW-0411">Iron-sulfur</keyword>
<protein>
    <submittedName>
        <fullName evidence="7">Molybdopterin-dependent oxidoreductase</fullName>
    </submittedName>
</protein>
<accession>A0ABS9WII8</accession>
<evidence type="ECO:0000256" key="3">
    <source>
        <dbReference type="ARBA" id="ARBA00023004"/>
    </source>
</evidence>
<dbReference type="InterPro" id="IPR009010">
    <property type="entry name" value="Asp_de-COase-like_dom_sf"/>
</dbReference>
<dbReference type="Gene3D" id="2.20.25.90">
    <property type="entry name" value="ADC-like domains"/>
    <property type="match status" value="1"/>
</dbReference>
<dbReference type="InterPro" id="IPR050612">
    <property type="entry name" value="Prok_Mopterin_Oxidored"/>
</dbReference>
<dbReference type="EMBL" id="JAJMLW010000003">
    <property type="protein sequence ID" value="MCI2242619.1"/>
    <property type="molecule type" value="Genomic_DNA"/>
</dbReference>
<dbReference type="Gene3D" id="3.40.50.740">
    <property type="match status" value="1"/>
</dbReference>
<dbReference type="CDD" id="cd02781">
    <property type="entry name" value="MopB_CT_Acetylene-hydratase"/>
    <property type="match status" value="1"/>
</dbReference>
<gene>
    <name evidence="7" type="ORF">LPT13_09675</name>
</gene>
<reference evidence="7" key="1">
    <citation type="submission" date="2021-11" db="EMBL/GenBank/DDBJ databases">
        <title>A Novel Adlercreutzia Species, isolated from a Allomyrina dichotoma larva feces.</title>
        <authorList>
            <person name="Suh M.K."/>
        </authorList>
    </citation>
    <scope>NUCLEOTIDE SEQUENCE</scope>
    <source>
        <strain evidence="7">JBNU-10</strain>
    </source>
</reference>
<name>A0ABS9WII8_9ACTN</name>
<dbReference type="Gene3D" id="2.40.40.20">
    <property type="match status" value="1"/>
</dbReference>
<evidence type="ECO:0000256" key="1">
    <source>
        <dbReference type="ARBA" id="ARBA00010312"/>
    </source>
</evidence>
<dbReference type="InterPro" id="IPR006963">
    <property type="entry name" value="Mopterin_OxRdtase_4Fe-4S_dom"/>
</dbReference>
<evidence type="ECO:0000256" key="4">
    <source>
        <dbReference type="ARBA" id="ARBA00023014"/>
    </source>
</evidence>
<comment type="caution">
    <text evidence="7">The sequence shown here is derived from an EMBL/GenBank/DDBJ whole genome shotgun (WGS) entry which is preliminary data.</text>
</comment>
<comment type="similarity">
    <text evidence="1">Belongs to the prokaryotic molybdopterin-containing oxidoreductase family.</text>
</comment>
<keyword evidence="8" id="KW-1185">Reference proteome</keyword>
<dbReference type="InterPro" id="IPR037949">
    <property type="entry name" value="MopB_CT_Acetylene-hydratase"/>
</dbReference>
<evidence type="ECO:0000313" key="7">
    <source>
        <dbReference type="EMBL" id="MCI2242619.1"/>
    </source>
</evidence>
<dbReference type="PROSITE" id="PS51669">
    <property type="entry name" value="4FE4S_MOW_BIS_MGD"/>
    <property type="match status" value="1"/>
</dbReference>
<dbReference type="InterPro" id="IPR006657">
    <property type="entry name" value="MoPterin_dinucl-bd_dom"/>
</dbReference>
<dbReference type="Gene3D" id="3.40.228.10">
    <property type="entry name" value="Dimethylsulfoxide Reductase, domain 2"/>
    <property type="match status" value="1"/>
</dbReference>
<dbReference type="SMART" id="SM00926">
    <property type="entry name" value="Molybdop_Fe4S4"/>
    <property type="match status" value="1"/>
</dbReference>
<sequence>MATFIKEDAKPRVTFLDDGTEVYRTSPWSPPGCHGVGCGIRAFVKDGKITKVEGDPDDVITQGRLCVRCLRVLDLQYHPDRIVHPMYRDPADRGKADAWKVVTWDWAYDKIEEKIAEVKEKYGPNALTVLTGTGREAGRYMTNTSARICVTTNQCYTQTGFSCMAPRDTVCSMIGGAGYIEYDFANGLPGRYDDPEWVQPKYLLNWGRDSLRSNPDGTWGHSIIELLKRGTKLINVDPRVNWLSTRALYHMQLRPNTDTALAFGLLNVIINEDLYDHDFVEKWCYGFDEFKERVNEYSVEWAAKVTEVPEQMIRDVAHCLSEKPWGLNMGLANDQNPNGVQSVHCLYALAAITGNLDIPGGTNIGWNITLDFGGNKYDGNGEDSSANQKKEVIPPNPVTQEQRDTTIGLSQYKIYQLLLGKAVPDVIIDTLETDEPYPIRFCWILHTNPVSPTNTAAPQRWHAALKRMDFVVAQDIFMNPTIASCCDLFLPLATWLEHDGYITQLMGEHPGPVKGMVKVIEPVGEAKSEFQIIHDLAQRPAFHDNFYIDGESKVSSIENYITQDLTKVVGFGHDWEYLKEHVQVSRKTEYLKYERGMLRADGQPGFNTTTGKVELMSLMFAACDGDPLPYYEEPVFSPYWEDVTADDPLHDSEASRFMRSYTAEHPDWKKDFPIILTTGARNWASFHSEHRQSKMLREIKEYPYVQMNPELAEQIGVIDGDWVRIENPWGHCYEKAKVTPIVKPNVVMADHGWWYPEEDMNEPSIGGVWASNINTLVPNDVIGHYGFGAPMKALCCRIVKADKPPLKEVAPQNLKSQQNYPGSIKNDPFLKDLVVE</sequence>
<evidence type="ECO:0000256" key="5">
    <source>
        <dbReference type="SAM" id="MobiDB-lite"/>
    </source>
</evidence>
<dbReference type="SUPFAM" id="SSF53706">
    <property type="entry name" value="Formate dehydrogenase/DMSO reductase, domains 1-3"/>
    <property type="match status" value="1"/>
</dbReference>
<dbReference type="Proteomes" id="UP001430755">
    <property type="component" value="Unassembled WGS sequence"/>
</dbReference>
<dbReference type="Pfam" id="PF01568">
    <property type="entry name" value="Molydop_binding"/>
    <property type="match status" value="1"/>
</dbReference>
<dbReference type="PANTHER" id="PTHR43742">
    <property type="entry name" value="TRIMETHYLAMINE-N-OXIDE REDUCTASE"/>
    <property type="match status" value="1"/>
</dbReference>
<dbReference type="Pfam" id="PF00384">
    <property type="entry name" value="Molybdopterin"/>
    <property type="match status" value="1"/>
</dbReference>
<dbReference type="PANTHER" id="PTHR43742:SF6">
    <property type="entry name" value="OXIDOREDUCTASE YYAE-RELATED"/>
    <property type="match status" value="1"/>
</dbReference>
<evidence type="ECO:0000259" key="6">
    <source>
        <dbReference type="PROSITE" id="PS51669"/>
    </source>
</evidence>
<proteinExistence type="inferred from homology"/>
<dbReference type="RefSeq" id="WP_242166058.1">
    <property type="nucleotide sequence ID" value="NZ_JAJMLW010000003.1"/>
</dbReference>
<evidence type="ECO:0000313" key="8">
    <source>
        <dbReference type="Proteomes" id="UP001430755"/>
    </source>
</evidence>
<dbReference type="SUPFAM" id="SSF50692">
    <property type="entry name" value="ADC-like"/>
    <property type="match status" value="1"/>
</dbReference>
<dbReference type="Pfam" id="PF04879">
    <property type="entry name" value="Molybdop_Fe4S4"/>
    <property type="match status" value="1"/>
</dbReference>
<keyword evidence="2" id="KW-0479">Metal-binding</keyword>
<evidence type="ECO:0000256" key="2">
    <source>
        <dbReference type="ARBA" id="ARBA00022723"/>
    </source>
</evidence>
<organism evidence="7 8">
    <name type="scientific">Adlercreutzia faecimuris</name>
    <dbReference type="NCBI Taxonomy" id="2897341"/>
    <lineage>
        <taxon>Bacteria</taxon>
        <taxon>Bacillati</taxon>
        <taxon>Actinomycetota</taxon>
        <taxon>Coriobacteriia</taxon>
        <taxon>Eggerthellales</taxon>
        <taxon>Eggerthellaceae</taxon>
        <taxon>Adlercreutzia</taxon>
    </lineage>
</organism>
<feature type="region of interest" description="Disordered" evidence="5">
    <location>
        <begin position="379"/>
        <end position="400"/>
    </location>
</feature>
<dbReference type="InterPro" id="IPR006656">
    <property type="entry name" value="Mopterin_OxRdtase"/>
</dbReference>